<dbReference type="Pfam" id="PF13185">
    <property type="entry name" value="GAF_2"/>
    <property type="match status" value="1"/>
</dbReference>
<dbReference type="RefSeq" id="WP_342810103.1">
    <property type="nucleotide sequence ID" value="NZ_JAOPJZ010000022.1"/>
</dbReference>
<dbReference type="Gene3D" id="3.30.565.10">
    <property type="entry name" value="Histidine kinase-like ATPase, C-terminal domain"/>
    <property type="match status" value="1"/>
</dbReference>
<evidence type="ECO:0000259" key="8">
    <source>
        <dbReference type="PROSITE" id="PS50112"/>
    </source>
</evidence>
<dbReference type="Pfam" id="PF02518">
    <property type="entry name" value="HATPase_c"/>
    <property type="match status" value="1"/>
</dbReference>
<dbReference type="InterPro" id="IPR000700">
    <property type="entry name" value="PAS-assoc_C"/>
</dbReference>
<dbReference type="InterPro" id="IPR050736">
    <property type="entry name" value="Sensor_HK_Regulatory"/>
</dbReference>
<keyword evidence="6" id="KW-0902">Two-component regulatory system</keyword>
<dbReference type="SMART" id="SM00387">
    <property type="entry name" value="HATPase_c"/>
    <property type="match status" value="1"/>
</dbReference>
<keyword evidence="11" id="KW-1185">Reference proteome</keyword>
<feature type="domain" description="Histidine kinase" evidence="7">
    <location>
        <begin position="436"/>
        <end position="636"/>
    </location>
</feature>
<name>A0AAP2ZAR8_9EURY</name>
<evidence type="ECO:0000256" key="3">
    <source>
        <dbReference type="ARBA" id="ARBA00022553"/>
    </source>
</evidence>
<evidence type="ECO:0000256" key="5">
    <source>
        <dbReference type="ARBA" id="ARBA00022777"/>
    </source>
</evidence>
<dbReference type="InterPro" id="IPR003661">
    <property type="entry name" value="HisK_dim/P_dom"/>
</dbReference>
<dbReference type="InterPro" id="IPR013767">
    <property type="entry name" value="PAS_fold"/>
</dbReference>
<dbReference type="Gene3D" id="1.10.287.130">
    <property type="match status" value="1"/>
</dbReference>
<reference evidence="10 11" key="1">
    <citation type="submission" date="2022-09" db="EMBL/GenBank/DDBJ databases">
        <title>Enrichment on poylsaccharides allowed isolation of novel metabolic and taxonomic groups of Haloarchaea.</title>
        <authorList>
            <person name="Sorokin D.Y."/>
            <person name="Elcheninov A.G."/>
            <person name="Khizhniak T.V."/>
            <person name="Kolganova T.V."/>
            <person name="Kublanov I.V."/>
        </authorList>
    </citation>
    <scope>NUCLEOTIDE SEQUENCE [LARGE SCALE GENOMIC DNA]</scope>
    <source>
        <strain evidence="10 11">AArc-curdl1</strain>
    </source>
</reference>
<dbReference type="SMART" id="SM00091">
    <property type="entry name" value="PAS"/>
    <property type="match status" value="1"/>
</dbReference>
<dbReference type="InterPro" id="IPR035965">
    <property type="entry name" value="PAS-like_dom_sf"/>
</dbReference>
<comment type="catalytic activity">
    <reaction evidence="1">
        <text>ATP + protein L-histidine = ADP + protein N-phospho-L-histidine.</text>
        <dbReference type="EC" id="2.7.13.3"/>
    </reaction>
</comment>
<dbReference type="InterPro" id="IPR003594">
    <property type="entry name" value="HATPase_dom"/>
</dbReference>
<dbReference type="Pfam" id="PF00512">
    <property type="entry name" value="HisKA"/>
    <property type="match status" value="1"/>
</dbReference>
<dbReference type="PRINTS" id="PR00344">
    <property type="entry name" value="BCTRLSENSOR"/>
</dbReference>
<dbReference type="InterPro" id="IPR036097">
    <property type="entry name" value="HisK_dim/P_sf"/>
</dbReference>
<dbReference type="CDD" id="cd00130">
    <property type="entry name" value="PAS"/>
    <property type="match status" value="1"/>
</dbReference>
<organism evidence="10 11">
    <name type="scientific">Natronosalvus hydrolyticus</name>
    <dbReference type="NCBI Taxonomy" id="2979988"/>
    <lineage>
        <taxon>Archaea</taxon>
        <taxon>Methanobacteriati</taxon>
        <taxon>Methanobacteriota</taxon>
        <taxon>Stenosarchaea group</taxon>
        <taxon>Halobacteria</taxon>
        <taxon>Halobacteriales</taxon>
        <taxon>Natrialbaceae</taxon>
        <taxon>Natronosalvus</taxon>
    </lineage>
</organism>
<proteinExistence type="predicted"/>
<evidence type="ECO:0000256" key="6">
    <source>
        <dbReference type="ARBA" id="ARBA00023012"/>
    </source>
</evidence>
<dbReference type="SUPFAM" id="SSF47384">
    <property type="entry name" value="Homodimeric domain of signal transducing histidine kinase"/>
    <property type="match status" value="1"/>
</dbReference>
<dbReference type="SUPFAM" id="SSF55785">
    <property type="entry name" value="PYP-like sensor domain (PAS domain)"/>
    <property type="match status" value="1"/>
</dbReference>
<gene>
    <name evidence="10" type="ORF">OB919_17720</name>
</gene>
<dbReference type="SUPFAM" id="SSF55781">
    <property type="entry name" value="GAF domain-like"/>
    <property type="match status" value="1"/>
</dbReference>
<dbReference type="InterPro" id="IPR029016">
    <property type="entry name" value="GAF-like_dom_sf"/>
</dbReference>
<dbReference type="SUPFAM" id="SSF52172">
    <property type="entry name" value="CheY-like"/>
    <property type="match status" value="1"/>
</dbReference>
<dbReference type="PROSITE" id="PS50109">
    <property type="entry name" value="HIS_KIN"/>
    <property type="match status" value="1"/>
</dbReference>
<dbReference type="PANTHER" id="PTHR43711:SF1">
    <property type="entry name" value="HISTIDINE KINASE 1"/>
    <property type="match status" value="1"/>
</dbReference>
<dbReference type="GO" id="GO:0000155">
    <property type="term" value="F:phosphorelay sensor kinase activity"/>
    <property type="evidence" value="ECO:0007669"/>
    <property type="project" value="InterPro"/>
</dbReference>
<evidence type="ECO:0000313" key="10">
    <source>
        <dbReference type="EMBL" id="MCU4753797.1"/>
    </source>
</evidence>
<evidence type="ECO:0000256" key="4">
    <source>
        <dbReference type="ARBA" id="ARBA00022679"/>
    </source>
</evidence>
<dbReference type="CDD" id="cd00075">
    <property type="entry name" value="HATPase"/>
    <property type="match status" value="1"/>
</dbReference>
<dbReference type="PROSITE" id="PS50113">
    <property type="entry name" value="PAC"/>
    <property type="match status" value="1"/>
</dbReference>
<dbReference type="InterPro" id="IPR000014">
    <property type="entry name" value="PAS"/>
</dbReference>
<dbReference type="PROSITE" id="PS50112">
    <property type="entry name" value="PAS"/>
    <property type="match status" value="1"/>
</dbReference>
<evidence type="ECO:0000256" key="1">
    <source>
        <dbReference type="ARBA" id="ARBA00000085"/>
    </source>
</evidence>
<keyword evidence="5" id="KW-0418">Kinase</keyword>
<accession>A0AAP2ZAR8</accession>
<feature type="domain" description="PAS" evidence="8">
    <location>
        <begin position="301"/>
        <end position="371"/>
    </location>
</feature>
<dbReference type="EC" id="2.7.13.3" evidence="2"/>
<sequence>MGTDSSHTPRPRVLCVSSDRSTRAALTRAFGEVEVNVAIAQTSSNAVDRLEHEPIDAVLVDANTVANVPGLLEAVESCWPGTPAFVHWEDDTEETVSLLAEVVSRTRPTRLDTALANTVAERVESEFSSTLDQLVGTIKRRLVDARSASDIERTVRESFLEYEGFVFAWLGEYDPGEREIVPWITNPSAVDWPMQRTFRIGDGGQPLLERVLHSGQSQVVRQIEGNECVVPLGEEARSRGVRSVAVEPLAVEDDRYGVLVVYGATPLSDVEHRALDEIAESVSYTLETVAIRGQLAQQERIRRRYERLVETAGDGMYIVDEDGHLTTVNDALVEMTGHSREGILGEPLSLLFGKEGYERERETSKRLLESESTTATFETVLETKASEEIPCETQVVLVEEPAVHGSVGVVRDITERKRRERKLREQNERLEAFAQIVSHDLRNPLGVSQGYLDLLEETESFDHLENVREGLERMEAIIGDVLTVAREGEWASNLERVDLTEVVREAWDNVSTEAADLEIDSTVTLTADRSPLLRLLENLFRNAIEHGQPDPKSEHTLTIRVGALEDGREGFYVADDGCGIPPELRQDVFDSSVSTGSSGIGLGLWVVREIAEGHGWTVSVDESSAGGARFSFAIDA</sequence>
<dbReference type="Proteomes" id="UP001321047">
    <property type="component" value="Unassembled WGS sequence"/>
</dbReference>
<dbReference type="InterPro" id="IPR011006">
    <property type="entry name" value="CheY-like_superfamily"/>
</dbReference>
<dbReference type="EMBL" id="JAOPJZ010000022">
    <property type="protein sequence ID" value="MCU4753797.1"/>
    <property type="molecule type" value="Genomic_DNA"/>
</dbReference>
<dbReference type="GO" id="GO:0006355">
    <property type="term" value="P:regulation of DNA-templated transcription"/>
    <property type="evidence" value="ECO:0007669"/>
    <property type="project" value="InterPro"/>
</dbReference>
<dbReference type="InterPro" id="IPR004358">
    <property type="entry name" value="Sig_transdc_His_kin-like_C"/>
</dbReference>
<dbReference type="InterPro" id="IPR036890">
    <property type="entry name" value="HATPase_C_sf"/>
</dbReference>
<protein>
    <recommendedName>
        <fullName evidence="2">histidine kinase</fullName>
        <ecNumber evidence="2">2.7.13.3</ecNumber>
    </recommendedName>
</protein>
<dbReference type="Pfam" id="PF00989">
    <property type="entry name" value="PAS"/>
    <property type="match status" value="1"/>
</dbReference>
<evidence type="ECO:0000256" key="2">
    <source>
        <dbReference type="ARBA" id="ARBA00012438"/>
    </source>
</evidence>
<dbReference type="PANTHER" id="PTHR43711">
    <property type="entry name" value="TWO-COMPONENT HISTIDINE KINASE"/>
    <property type="match status" value="1"/>
</dbReference>
<evidence type="ECO:0000259" key="7">
    <source>
        <dbReference type="PROSITE" id="PS50109"/>
    </source>
</evidence>
<dbReference type="InterPro" id="IPR005467">
    <property type="entry name" value="His_kinase_dom"/>
</dbReference>
<dbReference type="NCBIfam" id="TIGR00229">
    <property type="entry name" value="sensory_box"/>
    <property type="match status" value="1"/>
</dbReference>
<dbReference type="Gene3D" id="3.30.450.20">
    <property type="entry name" value="PAS domain"/>
    <property type="match status" value="1"/>
</dbReference>
<evidence type="ECO:0000313" key="11">
    <source>
        <dbReference type="Proteomes" id="UP001321047"/>
    </source>
</evidence>
<dbReference type="SUPFAM" id="SSF55874">
    <property type="entry name" value="ATPase domain of HSP90 chaperone/DNA topoisomerase II/histidine kinase"/>
    <property type="match status" value="1"/>
</dbReference>
<evidence type="ECO:0000259" key="9">
    <source>
        <dbReference type="PROSITE" id="PS50113"/>
    </source>
</evidence>
<comment type="caution">
    <text evidence="10">The sequence shown here is derived from an EMBL/GenBank/DDBJ whole genome shotgun (WGS) entry which is preliminary data.</text>
</comment>
<dbReference type="AlphaFoldDB" id="A0AAP2ZAR8"/>
<keyword evidence="3" id="KW-0597">Phosphoprotein</keyword>
<dbReference type="Gene3D" id="3.30.450.40">
    <property type="match status" value="1"/>
</dbReference>
<feature type="domain" description="PAC" evidence="9">
    <location>
        <begin position="375"/>
        <end position="425"/>
    </location>
</feature>
<dbReference type="SMART" id="SM00388">
    <property type="entry name" value="HisKA"/>
    <property type="match status" value="1"/>
</dbReference>
<dbReference type="CDD" id="cd00082">
    <property type="entry name" value="HisKA"/>
    <property type="match status" value="1"/>
</dbReference>
<dbReference type="InterPro" id="IPR003018">
    <property type="entry name" value="GAF"/>
</dbReference>
<keyword evidence="4" id="KW-0808">Transferase</keyword>